<reference evidence="3 4" key="1">
    <citation type="submission" date="2018-07" db="EMBL/GenBank/DDBJ databases">
        <title>Thalassococcus profundi sp. nov., a marine bacterium isolated from deep seawater of Okinawa Trough.</title>
        <authorList>
            <person name="Yu M."/>
        </authorList>
    </citation>
    <scope>NUCLEOTIDE SEQUENCE [LARGE SCALE GENOMIC DNA]</scope>
    <source>
        <strain evidence="3 4">WRAS1</strain>
    </source>
</reference>
<dbReference type="OrthoDB" id="7871688at2"/>
<dbReference type="Proteomes" id="UP000253977">
    <property type="component" value="Unassembled WGS sequence"/>
</dbReference>
<keyword evidence="4" id="KW-1185">Reference proteome</keyword>
<dbReference type="Pfam" id="PF04972">
    <property type="entry name" value="BON"/>
    <property type="match status" value="1"/>
</dbReference>
<comment type="caution">
    <text evidence="3">The sequence shown here is derived from an EMBL/GenBank/DDBJ whole genome shotgun (WGS) entry which is preliminary data.</text>
</comment>
<accession>A0A369TNV3</accession>
<feature type="compositionally biased region" description="Basic and acidic residues" evidence="1">
    <location>
        <begin position="1"/>
        <end position="16"/>
    </location>
</feature>
<dbReference type="PROSITE" id="PS50914">
    <property type="entry name" value="BON"/>
    <property type="match status" value="1"/>
</dbReference>
<feature type="domain" description="BON" evidence="2">
    <location>
        <begin position="49"/>
        <end position="117"/>
    </location>
</feature>
<sequence length="118" mass="12767">MAEKIERNESGARKIPSDLAGPSRPGGYHGVRQPIQPDDTRAKHTPAKSGPVLEKIVDRALRHEGSLRDHNVSVSAFDGVVVLQGKVPLEFQRTLATALAAEVPGVLTVHNRLTVSEY</sequence>
<organism evidence="3 4">
    <name type="scientific">Thalassococcus profundi</name>
    <dbReference type="NCBI Taxonomy" id="2282382"/>
    <lineage>
        <taxon>Bacteria</taxon>
        <taxon>Pseudomonadati</taxon>
        <taxon>Pseudomonadota</taxon>
        <taxon>Alphaproteobacteria</taxon>
        <taxon>Rhodobacterales</taxon>
        <taxon>Roseobacteraceae</taxon>
        <taxon>Thalassococcus</taxon>
    </lineage>
</organism>
<evidence type="ECO:0000313" key="3">
    <source>
        <dbReference type="EMBL" id="RDD64626.1"/>
    </source>
</evidence>
<dbReference type="RefSeq" id="WP_114512511.1">
    <property type="nucleotide sequence ID" value="NZ_QPMK01000019.1"/>
</dbReference>
<dbReference type="Gene3D" id="3.30.1340.30">
    <property type="match status" value="1"/>
</dbReference>
<evidence type="ECO:0000256" key="1">
    <source>
        <dbReference type="SAM" id="MobiDB-lite"/>
    </source>
</evidence>
<evidence type="ECO:0000313" key="4">
    <source>
        <dbReference type="Proteomes" id="UP000253977"/>
    </source>
</evidence>
<gene>
    <name evidence="3" type="ORF">DU478_18840</name>
</gene>
<protein>
    <submittedName>
        <fullName evidence="3">BON domain-containing protein</fullName>
    </submittedName>
</protein>
<evidence type="ECO:0000259" key="2">
    <source>
        <dbReference type="PROSITE" id="PS50914"/>
    </source>
</evidence>
<feature type="region of interest" description="Disordered" evidence="1">
    <location>
        <begin position="1"/>
        <end position="50"/>
    </location>
</feature>
<dbReference type="InterPro" id="IPR007055">
    <property type="entry name" value="BON_dom"/>
</dbReference>
<dbReference type="AlphaFoldDB" id="A0A369TNV3"/>
<name>A0A369TNV3_9RHOB</name>
<proteinExistence type="predicted"/>
<dbReference type="EMBL" id="QPMK01000019">
    <property type="protein sequence ID" value="RDD64626.1"/>
    <property type="molecule type" value="Genomic_DNA"/>
</dbReference>